<evidence type="ECO:0000256" key="2">
    <source>
        <dbReference type="ARBA" id="ARBA00022485"/>
    </source>
</evidence>
<feature type="transmembrane region" description="Helical" evidence="7">
    <location>
        <begin position="159"/>
        <end position="177"/>
    </location>
</feature>
<keyword evidence="7" id="KW-0812">Transmembrane</keyword>
<name>A0A3S4YQ81_9NEIS</name>
<evidence type="ECO:0000259" key="8">
    <source>
        <dbReference type="PROSITE" id="PS51379"/>
    </source>
</evidence>
<keyword evidence="3" id="KW-0479">Metal-binding</keyword>
<accession>A0A3S4YQ81</accession>
<dbReference type="GO" id="GO:0051539">
    <property type="term" value="F:4 iron, 4 sulfur cluster binding"/>
    <property type="evidence" value="ECO:0007669"/>
    <property type="project" value="UniProtKB-KW"/>
</dbReference>
<dbReference type="InterPro" id="IPR051684">
    <property type="entry name" value="Electron_Trans/Redox"/>
</dbReference>
<dbReference type="PANTHER" id="PTHR30176">
    <property type="entry name" value="FERREDOXIN-TYPE PROTEIN NAPH"/>
    <property type="match status" value="1"/>
</dbReference>
<dbReference type="NCBIfam" id="TIGR02745">
    <property type="entry name" value="ccoG_rdxA_fixG"/>
    <property type="match status" value="1"/>
</dbReference>
<dbReference type="RefSeq" id="WP_126304099.1">
    <property type="nucleotide sequence ID" value="NZ_LR134516.1"/>
</dbReference>
<dbReference type="Gene3D" id="1.10.1060.10">
    <property type="entry name" value="Alpha-helical ferredoxin"/>
    <property type="match status" value="1"/>
</dbReference>
<dbReference type="AlphaFoldDB" id="A0A3S4YQ81"/>
<dbReference type="STRING" id="326522.BWD08_02385"/>
<evidence type="ECO:0000313" key="10">
    <source>
        <dbReference type="Proteomes" id="UP000268229"/>
    </source>
</evidence>
<dbReference type="InterPro" id="IPR017900">
    <property type="entry name" value="4Fe4S_Fe_S_CS"/>
</dbReference>
<feature type="transmembrane region" description="Helical" evidence="7">
    <location>
        <begin position="183"/>
        <end position="205"/>
    </location>
</feature>
<evidence type="ECO:0000256" key="6">
    <source>
        <dbReference type="ARBA" id="ARBA00023014"/>
    </source>
</evidence>
<dbReference type="Pfam" id="PF13746">
    <property type="entry name" value="Fer4_18"/>
    <property type="match status" value="1"/>
</dbReference>
<dbReference type="Gene3D" id="2.60.40.10">
    <property type="entry name" value="Immunoglobulins"/>
    <property type="match status" value="1"/>
</dbReference>
<dbReference type="EMBL" id="LR134516">
    <property type="protein sequence ID" value="VEJ20821.1"/>
    <property type="molecule type" value="Genomic_DNA"/>
</dbReference>
<sequence>MSAELREQSPAEPKEQVIHLYQGSKRIHPKLAKGRFANLRVLAIFATQFVFYVLPWFNWSGRQAVLFDIPERHFYIFSLSLGTGDLIYLAGLLMISAFGLFWWTTIAGRLWCGYACPQTIYTEIMLWIDHLVEGDRNKRLKLEKEPWNFRKIRIKALKYLLIFAVSAWTGITFAGWFTPIRELVPGIFNFTVGGGALFAAVFYGFMTWLMGHMMREQVCKYMCPYARFQSAMFDRDTLIISYDEERGEPRGARKKKVSREESTLGDCINCTMCVQVCPVGIDIRNGLQYECIGCAACIDACDEIMDKMSYPRGLIRYTTEAALEHQYPENTIKKRLLRPRVLGYGVVLLLVVTAWITGIATRETLEVDIIKDRGVMVRENSQGWLENAYNLRVINANEREQILTAKVSGFEEIALTGLPAEGLKVPGGETITIPVQVSTIPEYAGKGSHPIEFEFNYREVDDPVAETRTISSKASFIGE</sequence>
<reference evidence="9 10" key="1">
    <citation type="submission" date="2018-12" db="EMBL/GenBank/DDBJ databases">
        <authorList>
            <consortium name="Pathogen Informatics"/>
        </authorList>
    </citation>
    <scope>NUCLEOTIDE SEQUENCE [LARGE SCALE GENOMIC DNA]</scope>
    <source>
        <strain evidence="9 10">NCTC12227</strain>
    </source>
</reference>
<dbReference type="SUPFAM" id="SSF54862">
    <property type="entry name" value="4Fe-4S ferredoxins"/>
    <property type="match status" value="1"/>
</dbReference>
<dbReference type="PROSITE" id="PS51379">
    <property type="entry name" value="4FE4S_FER_2"/>
    <property type="match status" value="1"/>
</dbReference>
<keyword evidence="5" id="KW-0408">Iron</keyword>
<evidence type="ECO:0000256" key="4">
    <source>
        <dbReference type="ARBA" id="ARBA00022982"/>
    </source>
</evidence>
<keyword evidence="1" id="KW-0813">Transport</keyword>
<feature type="transmembrane region" description="Helical" evidence="7">
    <location>
        <begin position="341"/>
        <end position="360"/>
    </location>
</feature>
<keyword evidence="6" id="KW-0411">Iron-sulfur</keyword>
<evidence type="ECO:0000256" key="3">
    <source>
        <dbReference type="ARBA" id="ARBA00022723"/>
    </source>
</evidence>
<dbReference type="Pfam" id="PF11614">
    <property type="entry name" value="FixG_C"/>
    <property type="match status" value="1"/>
</dbReference>
<dbReference type="FunFam" id="1.10.1060.10:FF:000015">
    <property type="entry name" value="Cytochrome c oxidase accessory protein CcoG"/>
    <property type="match status" value="1"/>
</dbReference>
<dbReference type="Proteomes" id="UP000268229">
    <property type="component" value="Chromosome"/>
</dbReference>
<evidence type="ECO:0000256" key="1">
    <source>
        <dbReference type="ARBA" id="ARBA00022448"/>
    </source>
</evidence>
<feature type="transmembrane region" description="Helical" evidence="7">
    <location>
        <begin position="74"/>
        <end position="103"/>
    </location>
</feature>
<dbReference type="InterPro" id="IPR013783">
    <property type="entry name" value="Ig-like_fold"/>
</dbReference>
<dbReference type="InterPro" id="IPR014116">
    <property type="entry name" value="Cyt_c_oxidase_cbb3_FixG"/>
</dbReference>
<dbReference type="InterPro" id="IPR017896">
    <property type="entry name" value="4Fe4S_Fe-S-bd"/>
</dbReference>
<dbReference type="InterPro" id="IPR009051">
    <property type="entry name" value="Helical_ferredxn"/>
</dbReference>
<proteinExistence type="predicted"/>
<dbReference type="OrthoDB" id="9811700at2"/>
<dbReference type="KEGG" id="nani:NCTC12227_00536"/>
<dbReference type="PANTHER" id="PTHR30176:SF3">
    <property type="entry name" value="FERREDOXIN-TYPE PROTEIN NAPH"/>
    <property type="match status" value="1"/>
</dbReference>
<dbReference type="GO" id="GO:0046872">
    <property type="term" value="F:metal ion binding"/>
    <property type="evidence" value="ECO:0007669"/>
    <property type="project" value="UniProtKB-KW"/>
</dbReference>
<feature type="domain" description="4Fe-4S ferredoxin-type" evidence="8">
    <location>
        <begin position="258"/>
        <end position="286"/>
    </location>
</feature>
<gene>
    <name evidence="9" type="ORF">NCTC12227_00536</name>
</gene>
<evidence type="ECO:0000313" key="9">
    <source>
        <dbReference type="EMBL" id="VEJ20821.1"/>
    </source>
</evidence>
<keyword evidence="7" id="KW-0472">Membrane</keyword>
<organism evidence="9 10">
    <name type="scientific">Neisseria animaloris</name>
    <dbReference type="NCBI Taxonomy" id="326522"/>
    <lineage>
        <taxon>Bacteria</taxon>
        <taxon>Pseudomonadati</taxon>
        <taxon>Pseudomonadota</taxon>
        <taxon>Betaproteobacteria</taxon>
        <taxon>Neisseriales</taxon>
        <taxon>Neisseriaceae</taxon>
        <taxon>Neisseria</taxon>
    </lineage>
</organism>
<dbReference type="PROSITE" id="PS00198">
    <property type="entry name" value="4FE4S_FER_1"/>
    <property type="match status" value="1"/>
</dbReference>
<keyword evidence="10" id="KW-1185">Reference proteome</keyword>
<evidence type="ECO:0000256" key="5">
    <source>
        <dbReference type="ARBA" id="ARBA00023004"/>
    </source>
</evidence>
<feature type="transmembrane region" description="Helical" evidence="7">
    <location>
        <begin position="36"/>
        <end position="54"/>
    </location>
</feature>
<dbReference type="Pfam" id="PF12801">
    <property type="entry name" value="Fer4_5"/>
    <property type="match status" value="1"/>
</dbReference>
<protein>
    <submittedName>
        <fullName evidence="9">Putative ferredoxin</fullName>
    </submittedName>
</protein>
<dbReference type="InterPro" id="IPR032879">
    <property type="entry name" value="FixG_C"/>
</dbReference>
<evidence type="ECO:0000256" key="7">
    <source>
        <dbReference type="SAM" id="Phobius"/>
    </source>
</evidence>
<keyword evidence="7" id="KW-1133">Transmembrane helix</keyword>
<dbReference type="GO" id="GO:0005886">
    <property type="term" value="C:plasma membrane"/>
    <property type="evidence" value="ECO:0007669"/>
    <property type="project" value="TreeGrafter"/>
</dbReference>
<keyword evidence="2" id="KW-0004">4Fe-4S</keyword>
<keyword evidence="4" id="KW-0249">Electron transport</keyword>